<keyword evidence="2" id="KW-1185">Reference proteome</keyword>
<dbReference type="EMBL" id="QTSX02000007">
    <property type="protein sequence ID" value="KAJ9090392.1"/>
    <property type="molecule type" value="Genomic_DNA"/>
</dbReference>
<evidence type="ECO:0000313" key="2">
    <source>
        <dbReference type="Proteomes" id="UP001165960"/>
    </source>
</evidence>
<proteinExistence type="predicted"/>
<evidence type="ECO:0000313" key="1">
    <source>
        <dbReference type="EMBL" id="KAJ9090392.1"/>
    </source>
</evidence>
<sequence length="206" mass="24006">MEIIATYLLEAFKDIVSLIVKPSYPTIHPIDIQQIYHAIDLKYKLNSPIILGPNMTWSFESDQFTTHHLMNIKYTPTTCLPVDGTYINEVSREYRIPNPIRPIQRQICRYSTCKIQFLNPQPTYPTIHFTEASKPLHLIEDVSTYPTKLNPEINYLTKGFPTQLHLQPIILAIQFTEVNTTHKMNREKLYNLLVSPNLLDLIYIFS</sequence>
<accession>A0ACC2UVJ4</accession>
<dbReference type="Proteomes" id="UP001165960">
    <property type="component" value="Unassembled WGS sequence"/>
</dbReference>
<comment type="caution">
    <text evidence="1">The sequence shown here is derived from an EMBL/GenBank/DDBJ whole genome shotgun (WGS) entry which is preliminary data.</text>
</comment>
<reference evidence="1" key="1">
    <citation type="submission" date="2022-04" db="EMBL/GenBank/DDBJ databases">
        <title>Genome of the entomopathogenic fungus Entomophthora muscae.</title>
        <authorList>
            <person name="Elya C."/>
            <person name="Lovett B.R."/>
            <person name="Lee E."/>
            <person name="Macias A.M."/>
            <person name="Hajek A.E."/>
            <person name="De Bivort B.L."/>
            <person name="Kasson M.T."/>
            <person name="De Fine Licht H.H."/>
            <person name="Stajich J.E."/>
        </authorList>
    </citation>
    <scope>NUCLEOTIDE SEQUENCE</scope>
    <source>
        <strain evidence="1">Berkeley</strain>
    </source>
</reference>
<organism evidence="1 2">
    <name type="scientific">Entomophthora muscae</name>
    <dbReference type="NCBI Taxonomy" id="34485"/>
    <lineage>
        <taxon>Eukaryota</taxon>
        <taxon>Fungi</taxon>
        <taxon>Fungi incertae sedis</taxon>
        <taxon>Zoopagomycota</taxon>
        <taxon>Entomophthoromycotina</taxon>
        <taxon>Entomophthoromycetes</taxon>
        <taxon>Entomophthorales</taxon>
        <taxon>Entomophthoraceae</taxon>
        <taxon>Entomophthora</taxon>
    </lineage>
</organism>
<name>A0ACC2UVJ4_9FUNG</name>
<protein>
    <submittedName>
        <fullName evidence="1">Uncharacterized protein</fullName>
    </submittedName>
</protein>
<gene>
    <name evidence="1" type="ORF">DSO57_1003125</name>
</gene>